<feature type="compositionally biased region" description="Low complexity" evidence="7">
    <location>
        <begin position="45"/>
        <end position="61"/>
    </location>
</feature>
<dbReference type="Gene3D" id="1.20.1250.20">
    <property type="entry name" value="MFS general substrate transporter like domains"/>
    <property type="match status" value="1"/>
</dbReference>
<evidence type="ECO:0000256" key="4">
    <source>
        <dbReference type="ARBA" id="ARBA00022692"/>
    </source>
</evidence>
<evidence type="ECO:0000313" key="12">
    <source>
        <dbReference type="Proteomes" id="UP001589718"/>
    </source>
</evidence>
<feature type="transmembrane region" description="Helical" evidence="8">
    <location>
        <begin position="227"/>
        <end position="245"/>
    </location>
</feature>
<feature type="transmembrane region" description="Helical" evidence="8">
    <location>
        <begin position="404"/>
        <end position="424"/>
    </location>
</feature>
<dbReference type="Pfam" id="PF05977">
    <property type="entry name" value="MFS_3"/>
    <property type="match status" value="1"/>
</dbReference>
<evidence type="ECO:0000256" key="2">
    <source>
        <dbReference type="ARBA" id="ARBA00022448"/>
    </source>
</evidence>
<feature type="compositionally biased region" description="Basic and acidic residues" evidence="7">
    <location>
        <begin position="1"/>
        <end position="12"/>
    </location>
</feature>
<evidence type="ECO:0000256" key="7">
    <source>
        <dbReference type="SAM" id="MobiDB-lite"/>
    </source>
</evidence>
<name>A0A0K2JLS9_STRCM</name>
<protein>
    <submittedName>
        <fullName evidence="9">CreC</fullName>
    </submittedName>
    <submittedName>
        <fullName evidence="11">MFS transporter</fullName>
    </submittedName>
    <submittedName>
        <fullName evidence="10">Major facilitator superfamily</fullName>
    </submittedName>
</protein>
<evidence type="ECO:0000313" key="9">
    <source>
        <dbReference type="EMBL" id="ALA99200.1"/>
    </source>
</evidence>
<dbReference type="Proteomes" id="UP001589718">
    <property type="component" value="Unassembled WGS sequence"/>
</dbReference>
<dbReference type="EMBL" id="JBHMCR010000009">
    <property type="protein sequence ID" value="MFB9522090.1"/>
    <property type="molecule type" value="Genomic_DNA"/>
</dbReference>
<feature type="region of interest" description="Disordered" evidence="7">
    <location>
        <begin position="1"/>
        <end position="61"/>
    </location>
</feature>
<evidence type="ECO:0000256" key="5">
    <source>
        <dbReference type="ARBA" id="ARBA00022989"/>
    </source>
</evidence>
<keyword evidence="4 8" id="KW-0812">Transmembrane</keyword>
<reference evidence="11 12" key="3">
    <citation type="submission" date="2024-09" db="EMBL/GenBank/DDBJ databases">
        <authorList>
            <person name="Sun Q."/>
            <person name="Mori K."/>
        </authorList>
    </citation>
    <scope>NUCLEOTIDE SEQUENCE [LARGE SCALE GENOMIC DNA]</scope>
    <source>
        <strain evidence="11 12">JCM 4362</strain>
    </source>
</reference>
<feature type="transmembrane region" description="Helical" evidence="8">
    <location>
        <begin position="340"/>
        <end position="357"/>
    </location>
</feature>
<evidence type="ECO:0000256" key="6">
    <source>
        <dbReference type="ARBA" id="ARBA00023136"/>
    </source>
</evidence>
<dbReference type="InterPro" id="IPR036259">
    <property type="entry name" value="MFS_trans_sf"/>
</dbReference>
<sequence length="467" mass="46752">MTEDTARPDRTAADGSGGVPGTAGGTPHADGGPPAASGTGGGASGTADGASGASGAPGADAGKLRHHPRFLRLWASQATGAVGDQVLPVALSLYVLERGGGASGVGLVLGGRAVALVLCLLIGGVIADRLRRTRILIGADCFRAVLLLAAGLLLTRLPLGALPVITALVGAGEALSRPASRSLVPNLLPAALLERGNALVSAVQRGSAVLGAMLGVTAVALIGTRTALLVVSGVFALGALVVARIPDERRDAKGRASVLAEAAEGLRAIRRRPWVMAMMGTVCLHLFAGSATALTLLPIVAREELGGDFAYGVVLSAMGIGALPAIVLAGRWRPASRGTVSVVALTGYALVPLSLAAPFPLPAVVVCFALGGFVVELYFVYWVSALQRAFPDAVLGKVFALDQLGAYALLPVGYALVGPLVALLGTTVTLVAGGVVVALSSLLCLLVPGVKRFEDPVPPPAPAARAA</sequence>
<accession>A0A0K2JLS9</accession>
<feature type="transmembrane region" description="Helical" evidence="8">
    <location>
        <begin position="274"/>
        <end position="297"/>
    </location>
</feature>
<feature type="transmembrane region" description="Helical" evidence="8">
    <location>
        <begin position="73"/>
        <end position="96"/>
    </location>
</feature>
<evidence type="ECO:0000256" key="8">
    <source>
        <dbReference type="SAM" id="Phobius"/>
    </source>
</evidence>
<feature type="transmembrane region" description="Helical" evidence="8">
    <location>
        <begin position="102"/>
        <end position="123"/>
    </location>
</feature>
<keyword evidence="6 8" id="KW-0472">Membrane</keyword>
<reference evidence="9" key="1">
    <citation type="journal article" date="2015" name="ChemBioChem">
        <title>The cremeomycin biosynthetic gene cluster encodes a pathway for diazo formation.</title>
        <authorList>
            <person name="Waldman A.J."/>
            <person name="Pechersky Y."/>
            <person name="Wang P."/>
            <person name="Wang J.X."/>
            <person name="Balskus E.P."/>
        </authorList>
    </citation>
    <scope>NUCLEOTIDE SEQUENCE</scope>
    <source>
        <strain evidence="9">NRRL 3241</strain>
    </source>
</reference>
<dbReference type="SUPFAM" id="SSF103473">
    <property type="entry name" value="MFS general substrate transporter"/>
    <property type="match status" value="1"/>
</dbReference>
<feature type="transmembrane region" description="Helical" evidence="8">
    <location>
        <begin position="363"/>
        <end position="383"/>
    </location>
</feature>
<keyword evidence="2" id="KW-0813">Transport</keyword>
<feature type="transmembrane region" description="Helical" evidence="8">
    <location>
        <begin position="430"/>
        <end position="450"/>
    </location>
</feature>
<feature type="transmembrane region" description="Helical" evidence="8">
    <location>
        <begin position="309"/>
        <end position="328"/>
    </location>
</feature>
<evidence type="ECO:0000313" key="11">
    <source>
        <dbReference type="EMBL" id="MFB9522090.1"/>
    </source>
</evidence>
<reference evidence="10" key="2">
    <citation type="submission" date="2015-03" db="EMBL/GenBank/DDBJ databases">
        <title>Novel nitrous acid biosynthetic pathway confers a diazo group on the secondary metabolite.</title>
        <authorList>
            <person name="Katsuyama Y."/>
        </authorList>
    </citation>
    <scope>NUCLEOTIDE SEQUENCE</scope>
    <source>
        <strain evidence="10">NBRC 12760</strain>
    </source>
</reference>
<evidence type="ECO:0000313" key="10">
    <source>
        <dbReference type="EMBL" id="BAU09299.1"/>
    </source>
</evidence>
<proteinExistence type="predicted"/>
<dbReference type="GO" id="GO:0005886">
    <property type="term" value="C:plasma membrane"/>
    <property type="evidence" value="ECO:0007669"/>
    <property type="project" value="UniProtKB-SubCell"/>
</dbReference>
<evidence type="ECO:0000256" key="1">
    <source>
        <dbReference type="ARBA" id="ARBA00004651"/>
    </source>
</evidence>
<dbReference type="InterPro" id="IPR010290">
    <property type="entry name" value="TM_effector"/>
</dbReference>
<dbReference type="CDD" id="cd06173">
    <property type="entry name" value="MFS_MefA_like"/>
    <property type="match status" value="1"/>
</dbReference>
<feature type="compositionally biased region" description="Gly residues" evidence="7">
    <location>
        <begin position="15"/>
        <end position="24"/>
    </location>
</feature>
<gene>
    <name evidence="9" type="primary">creC</name>
    <name evidence="11" type="ORF">ACFFTU_19275</name>
</gene>
<keyword evidence="3" id="KW-1003">Cell membrane</keyword>
<comment type="subcellular location">
    <subcellularLocation>
        <location evidence="1">Cell membrane</location>
        <topology evidence="1">Multi-pass membrane protein</topology>
    </subcellularLocation>
</comment>
<dbReference type="AlphaFoldDB" id="A0A0K2JLS9"/>
<organism evidence="9">
    <name type="scientific">Streptomyces cremeus</name>
    <dbReference type="NCBI Taxonomy" id="66881"/>
    <lineage>
        <taxon>Bacteria</taxon>
        <taxon>Bacillati</taxon>
        <taxon>Actinomycetota</taxon>
        <taxon>Actinomycetes</taxon>
        <taxon>Kitasatosporales</taxon>
        <taxon>Streptomycetaceae</taxon>
        <taxon>Streptomyces</taxon>
    </lineage>
</organism>
<dbReference type="PANTHER" id="PTHR23513:SF6">
    <property type="entry name" value="MAJOR FACILITATOR SUPERFAMILY ASSOCIATED DOMAIN-CONTAINING PROTEIN"/>
    <property type="match status" value="1"/>
</dbReference>
<feature type="compositionally biased region" description="Low complexity" evidence="7">
    <location>
        <begin position="25"/>
        <end position="37"/>
    </location>
</feature>
<evidence type="ECO:0000256" key="3">
    <source>
        <dbReference type="ARBA" id="ARBA00022475"/>
    </source>
</evidence>
<keyword evidence="5 8" id="KW-1133">Transmembrane helix</keyword>
<dbReference type="PANTHER" id="PTHR23513">
    <property type="entry name" value="INTEGRAL MEMBRANE EFFLUX PROTEIN-RELATED"/>
    <property type="match status" value="1"/>
</dbReference>
<dbReference type="EMBL" id="KT381192">
    <property type="protein sequence ID" value="ALA99200.1"/>
    <property type="molecule type" value="Genomic_DNA"/>
</dbReference>
<dbReference type="RefSeq" id="WP_345228839.1">
    <property type="nucleotide sequence ID" value="NZ_BAAAXE010000015.1"/>
</dbReference>
<keyword evidence="12" id="KW-1185">Reference proteome</keyword>
<dbReference type="EMBL" id="LC033425">
    <property type="protein sequence ID" value="BAU09299.1"/>
    <property type="molecule type" value="Genomic_DNA"/>
</dbReference>